<evidence type="ECO:0000313" key="2">
    <source>
        <dbReference type="Ensembl" id="ENSPSMP00000033955.1"/>
    </source>
</evidence>
<evidence type="ECO:0000313" key="3">
    <source>
        <dbReference type="Proteomes" id="UP000694414"/>
    </source>
</evidence>
<dbReference type="Proteomes" id="UP000694414">
    <property type="component" value="Unplaced"/>
</dbReference>
<feature type="region of interest" description="Disordered" evidence="1">
    <location>
        <begin position="1"/>
        <end position="26"/>
    </location>
</feature>
<reference evidence="2" key="2">
    <citation type="submission" date="2025-09" db="UniProtKB">
        <authorList>
            <consortium name="Ensembl"/>
        </authorList>
    </citation>
    <scope>IDENTIFICATION</scope>
</reference>
<protein>
    <submittedName>
        <fullName evidence="2">Uncharacterized protein</fullName>
    </submittedName>
</protein>
<dbReference type="GeneTree" id="ENSGT00860000135878"/>
<reference evidence="2" key="1">
    <citation type="submission" date="2025-08" db="UniProtKB">
        <authorList>
            <consortium name="Ensembl"/>
        </authorList>
    </citation>
    <scope>IDENTIFICATION</scope>
</reference>
<name>A0A8C9AHN8_PROSS</name>
<sequence length="84" mass="9036">VMASKVARETLASQQPLPVPLRSNHTQGTLSSFQGASGTLAQSYSFYGAPPLCFLSWEGTECGRGREMGRTSQNLLCARISDPM</sequence>
<keyword evidence="3" id="KW-1185">Reference proteome</keyword>
<accession>A0A8C9AHN8</accession>
<dbReference type="AlphaFoldDB" id="A0A8C9AHN8"/>
<dbReference type="Ensembl" id="ENSPSMT00000039115.1">
    <property type="protein sequence ID" value="ENSPSMP00000033955.1"/>
    <property type="gene ID" value="ENSPSMG00000023383.1"/>
</dbReference>
<proteinExistence type="predicted"/>
<organism evidence="2 3">
    <name type="scientific">Prolemur simus</name>
    <name type="common">Greater bamboo lemur</name>
    <name type="synonym">Hapalemur simus</name>
    <dbReference type="NCBI Taxonomy" id="1328070"/>
    <lineage>
        <taxon>Eukaryota</taxon>
        <taxon>Metazoa</taxon>
        <taxon>Chordata</taxon>
        <taxon>Craniata</taxon>
        <taxon>Vertebrata</taxon>
        <taxon>Euteleostomi</taxon>
        <taxon>Mammalia</taxon>
        <taxon>Eutheria</taxon>
        <taxon>Euarchontoglires</taxon>
        <taxon>Primates</taxon>
        <taxon>Strepsirrhini</taxon>
        <taxon>Lemuriformes</taxon>
        <taxon>Lemuridae</taxon>
        <taxon>Prolemur</taxon>
    </lineage>
</organism>
<evidence type="ECO:0000256" key="1">
    <source>
        <dbReference type="SAM" id="MobiDB-lite"/>
    </source>
</evidence>